<reference evidence="1 2" key="1">
    <citation type="journal article" date="2018" name="Mol. Plant">
        <title>The genome of Artemisia annua provides insight into the evolution of Asteraceae family and artemisinin biosynthesis.</title>
        <authorList>
            <person name="Shen Q."/>
            <person name="Zhang L."/>
            <person name="Liao Z."/>
            <person name="Wang S."/>
            <person name="Yan T."/>
            <person name="Shi P."/>
            <person name="Liu M."/>
            <person name="Fu X."/>
            <person name="Pan Q."/>
            <person name="Wang Y."/>
            <person name="Lv Z."/>
            <person name="Lu X."/>
            <person name="Zhang F."/>
            <person name="Jiang W."/>
            <person name="Ma Y."/>
            <person name="Chen M."/>
            <person name="Hao X."/>
            <person name="Li L."/>
            <person name="Tang Y."/>
            <person name="Lv G."/>
            <person name="Zhou Y."/>
            <person name="Sun X."/>
            <person name="Brodelius P.E."/>
            <person name="Rose J.K.C."/>
            <person name="Tang K."/>
        </authorList>
    </citation>
    <scope>NUCLEOTIDE SEQUENCE [LARGE SCALE GENOMIC DNA]</scope>
    <source>
        <strain evidence="2">cv. Huhao1</strain>
        <tissue evidence="1">Leaf</tissue>
    </source>
</reference>
<protein>
    <submittedName>
        <fullName evidence="1">Uncharacterized protein</fullName>
    </submittedName>
</protein>
<dbReference type="AlphaFoldDB" id="A0A2U1KAI0"/>
<gene>
    <name evidence="1" type="ORF">CTI12_AA620620</name>
</gene>
<dbReference type="Proteomes" id="UP000245207">
    <property type="component" value="Unassembled WGS sequence"/>
</dbReference>
<name>A0A2U1KAI0_ARTAN</name>
<accession>A0A2U1KAI0</accession>
<organism evidence="1 2">
    <name type="scientific">Artemisia annua</name>
    <name type="common">Sweet wormwood</name>
    <dbReference type="NCBI Taxonomy" id="35608"/>
    <lineage>
        <taxon>Eukaryota</taxon>
        <taxon>Viridiplantae</taxon>
        <taxon>Streptophyta</taxon>
        <taxon>Embryophyta</taxon>
        <taxon>Tracheophyta</taxon>
        <taxon>Spermatophyta</taxon>
        <taxon>Magnoliopsida</taxon>
        <taxon>eudicotyledons</taxon>
        <taxon>Gunneridae</taxon>
        <taxon>Pentapetalae</taxon>
        <taxon>asterids</taxon>
        <taxon>campanulids</taxon>
        <taxon>Asterales</taxon>
        <taxon>Asteraceae</taxon>
        <taxon>Asteroideae</taxon>
        <taxon>Anthemideae</taxon>
        <taxon>Artemisiinae</taxon>
        <taxon>Artemisia</taxon>
    </lineage>
</organism>
<proteinExistence type="predicted"/>
<evidence type="ECO:0000313" key="2">
    <source>
        <dbReference type="Proteomes" id="UP000245207"/>
    </source>
</evidence>
<dbReference type="EMBL" id="PKPP01025749">
    <property type="protein sequence ID" value="PWA32036.1"/>
    <property type="molecule type" value="Genomic_DNA"/>
</dbReference>
<sequence length="148" mass="16672">MCRPACALRPDRPARPSSQTVQPDRPSKPSIMCLLSYIKSVSKTSGKKDFAYNYVCLDIFTGEEHEYQVRHNKSCDCPFVFDSVYEITGISADGVLSLATKDGKARAPLSLPPVLPPPHKREPRDPRCDAECGDDCHIPFLPRYRERF</sequence>
<keyword evidence="2" id="KW-1185">Reference proteome</keyword>
<comment type="caution">
    <text evidence="1">The sequence shown here is derived from an EMBL/GenBank/DDBJ whole genome shotgun (WGS) entry which is preliminary data.</text>
</comment>
<evidence type="ECO:0000313" key="1">
    <source>
        <dbReference type="EMBL" id="PWA32036.1"/>
    </source>
</evidence>